<dbReference type="InterPro" id="IPR046341">
    <property type="entry name" value="SET_dom_sf"/>
</dbReference>
<dbReference type="Gene3D" id="2.170.270.10">
    <property type="entry name" value="SET domain"/>
    <property type="match status" value="1"/>
</dbReference>
<dbReference type="PROSITE" id="PS01360">
    <property type="entry name" value="ZF_MYND_1"/>
    <property type="match status" value="1"/>
</dbReference>
<evidence type="ECO:0000256" key="2">
    <source>
        <dbReference type="ARBA" id="ARBA00022771"/>
    </source>
</evidence>
<dbReference type="SMART" id="SM00317">
    <property type="entry name" value="SET"/>
    <property type="match status" value="1"/>
</dbReference>
<accession>M1W4F8</accession>
<evidence type="ECO:0000313" key="7">
    <source>
        <dbReference type="EMBL" id="CCE29270.1"/>
    </source>
</evidence>
<evidence type="ECO:0000259" key="5">
    <source>
        <dbReference type="PROSITE" id="PS50280"/>
    </source>
</evidence>
<sequence>MSQLEPPSTMNCPASGSMYALQDVPGKGKGLIATRKLPRGTRIIVERPLISILADMDDGRRRRFIRQQVEALSNDQRHAFLSMHNIHRFDDVDDQYLGIFSTNALSTLDSVVYNDDQPRKAVFQEASRINHDCDNNALHEWNARIKQHTVHTIRDIDAGEEITISYVELLEKRESRQKTLRELFGFTCSCRLCSLPDEESQERDRKLDQIARLNKLWEYAGGEEFTTLPLKTLGYLHSLVRLYSELGLEDDGFATVYKDAAYFVLLHGDAARARLFSLKALSVWEKVVGADHTFSHRCRIQAECPSRLPLYGDESDKWMTAEHEVPQGLGPDDFEHWLWKRENPKDLAQPTSLPNQSHFSGFADLPTKNDVGTGVSSNKRHWCFLGEIADTQVPHPLELEIKDIHGKKIKLHFYTKDEGSELKPSQYQNGHTVAVLDAARYVFKFGPPGIRHEDPHMVKTFPLSLAMMLGLYDKVRKFSVRQHDGTRKCHGCGVNAPASSMKRCSMCFSFWYCNKECQATGWTTKAHKIDCKFLRDPDLRGLLLVEWDEIQEGIRFPLKIASSSS</sequence>
<dbReference type="EMBL" id="CAGA01000013">
    <property type="protein sequence ID" value="CCE29270.1"/>
    <property type="molecule type" value="Genomic_DNA"/>
</dbReference>
<dbReference type="InterPro" id="IPR002893">
    <property type="entry name" value="Znf_MYND"/>
</dbReference>
<feature type="domain" description="MYND-type" evidence="6">
    <location>
        <begin position="489"/>
        <end position="531"/>
    </location>
</feature>
<dbReference type="OrthoDB" id="265717at2759"/>
<dbReference type="InterPro" id="IPR001214">
    <property type="entry name" value="SET_dom"/>
</dbReference>
<dbReference type="VEuPathDB" id="FungiDB:CPUR_02963"/>
<keyword evidence="2 4" id="KW-0863">Zinc-finger</keyword>
<keyword evidence="1" id="KW-0479">Metal-binding</keyword>
<dbReference type="Proteomes" id="UP000016801">
    <property type="component" value="Unassembled WGS sequence"/>
</dbReference>
<dbReference type="STRING" id="1111077.M1W4F8"/>
<evidence type="ECO:0000256" key="1">
    <source>
        <dbReference type="ARBA" id="ARBA00022723"/>
    </source>
</evidence>
<dbReference type="GO" id="GO:0008270">
    <property type="term" value="F:zinc ion binding"/>
    <property type="evidence" value="ECO:0007669"/>
    <property type="project" value="UniProtKB-KW"/>
</dbReference>
<dbReference type="Pfam" id="PF00856">
    <property type="entry name" value="SET"/>
    <property type="match status" value="1"/>
</dbReference>
<dbReference type="SUPFAM" id="SSF144232">
    <property type="entry name" value="HIT/MYND zinc finger-like"/>
    <property type="match status" value="1"/>
</dbReference>
<gene>
    <name evidence="7" type="ORF">CPUR_02963</name>
</gene>
<proteinExistence type="predicted"/>
<reference evidence="7 8" key="1">
    <citation type="journal article" date="2013" name="PLoS Genet.">
        <title>Plant-symbiotic fungi as chemical engineers: Multi-genome analysis of the Clavicipitaceae reveals dynamics of alkaloid loci.</title>
        <authorList>
            <person name="Schardl C.L."/>
            <person name="Young C.A."/>
            <person name="Hesse U."/>
            <person name="Amyotte S.G."/>
            <person name="Andreeva K."/>
            <person name="Calie P.J."/>
            <person name="Fleetwood D.J."/>
            <person name="Haws D.C."/>
            <person name="Moore N."/>
            <person name="Oeser B."/>
            <person name="Panaccione D.G."/>
            <person name="Schweri K.K."/>
            <person name="Voisey C.R."/>
            <person name="Farman M.L."/>
            <person name="Jaromczyk J.W."/>
            <person name="Roe B.A."/>
            <person name="O'Sullivan D.M."/>
            <person name="Scott B."/>
            <person name="Tudzynski P."/>
            <person name="An Z."/>
            <person name="Arnaoudova E.G."/>
            <person name="Bullock C.T."/>
            <person name="Charlton N.D."/>
            <person name="Chen L."/>
            <person name="Cox M."/>
            <person name="Dinkins R.D."/>
            <person name="Florea S."/>
            <person name="Glenn A.E."/>
            <person name="Gordon A."/>
            <person name="Gueldener U."/>
            <person name="Harris D.R."/>
            <person name="Hollin W."/>
            <person name="Jaromczyk J."/>
            <person name="Johnson R.D."/>
            <person name="Khan A.K."/>
            <person name="Leistner E."/>
            <person name="Leuchtmann A."/>
            <person name="Li C."/>
            <person name="Liu J."/>
            <person name="Liu J."/>
            <person name="Liu M."/>
            <person name="Mace W."/>
            <person name="Machado C."/>
            <person name="Nagabhyru P."/>
            <person name="Pan J."/>
            <person name="Schmid J."/>
            <person name="Sugawara K."/>
            <person name="Steiner U."/>
            <person name="Takach J.E."/>
            <person name="Tanaka E."/>
            <person name="Webb J.S."/>
            <person name="Wilson E.V."/>
            <person name="Wiseman J.L."/>
            <person name="Yoshida R."/>
            <person name="Zeng Z."/>
        </authorList>
    </citation>
    <scope>NUCLEOTIDE SEQUENCE [LARGE SCALE GENOMIC DNA]</scope>
    <source>
        <strain evidence="7 8">20.1</strain>
    </source>
</reference>
<dbReference type="Pfam" id="PF01753">
    <property type="entry name" value="zf-MYND"/>
    <property type="match status" value="1"/>
</dbReference>
<dbReference type="InterPro" id="IPR011990">
    <property type="entry name" value="TPR-like_helical_dom_sf"/>
</dbReference>
<dbReference type="CDD" id="cd20071">
    <property type="entry name" value="SET_SMYD"/>
    <property type="match status" value="1"/>
</dbReference>
<evidence type="ECO:0000259" key="6">
    <source>
        <dbReference type="PROSITE" id="PS50865"/>
    </source>
</evidence>
<dbReference type="SUPFAM" id="SSF82199">
    <property type="entry name" value="SET domain"/>
    <property type="match status" value="1"/>
</dbReference>
<dbReference type="Gene3D" id="1.25.40.10">
    <property type="entry name" value="Tetratricopeptide repeat domain"/>
    <property type="match status" value="1"/>
</dbReference>
<keyword evidence="8" id="KW-1185">Reference proteome</keyword>
<dbReference type="Gene3D" id="6.10.140.2220">
    <property type="match status" value="1"/>
</dbReference>
<comment type="caution">
    <text evidence="7">The sequence shown here is derived from an EMBL/GenBank/DDBJ whole genome shotgun (WGS) entry which is preliminary data.</text>
</comment>
<dbReference type="PANTHER" id="PTHR47332:SF2">
    <property type="entry name" value="SET-6"/>
    <property type="match status" value="1"/>
</dbReference>
<dbReference type="AlphaFoldDB" id="M1W4F8"/>
<name>M1W4F8_CLAP2</name>
<dbReference type="eggNOG" id="KOG2084">
    <property type="taxonomic scope" value="Eukaryota"/>
</dbReference>
<dbReference type="HOGENOM" id="CLU_037221_0_0_1"/>
<dbReference type="PANTHER" id="PTHR47332">
    <property type="entry name" value="SET DOMAIN-CONTAINING PROTEIN 5"/>
    <property type="match status" value="1"/>
</dbReference>
<feature type="domain" description="SET" evidence="5">
    <location>
        <begin position="16"/>
        <end position="167"/>
    </location>
</feature>
<evidence type="ECO:0000256" key="4">
    <source>
        <dbReference type="PROSITE-ProRule" id="PRU00134"/>
    </source>
</evidence>
<keyword evidence="3" id="KW-0862">Zinc</keyword>
<evidence type="ECO:0000313" key="8">
    <source>
        <dbReference type="Proteomes" id="UP000016801"/>
    </source>
</evidence>
<dbReference type="PROSITE" id="PS50865">
    <property type="entry name" value="ZF_MYND_2"/>
    <property type="match status" value="1"/>
</dbReference>
<dbReference type="InterPro" id="IPR053185">
    <property type="entry name" value="SET_domain_protein"/>
</dbReference>
<evidence type="ECO:0000256" key="3">
    <source>
        <dbReference type="ARBA" id="ARBA00022833"/>
    </source>
</evidence>
<protein>
    <submittedName>
        <fullName evidence="7">Uncharacterized protein</fullName>
    </submittedName>
</protein>
<organism evidence="7 8">
    <name type="scientific">Claviceps purpurea (strain 20.1)</name>
    <name type="common">Ergot fungus</name>
    <name type="synonym">Sphacelia segetum</name>
    <dbReference type="NCBI Taxonomy" id="1111077"/>
    <lineage>
        <taxon>Eukaryota</taxon>
        <taxon>Fungi</taxon>
        <taxon>Dikarya</taxon>
        <taxon>Ascomycota</taxon>
        <taxon>Pezizomycotina</taxon>
        <taxon>Sordariomycetes</taxon>
        <taxon>Hypocreomycetidae</taxon>
        <taxon>Hypocreales</taxon>
        <taxon>Clavicipitaceae</taxon>
        <taxon>Claviceps</taxon>
    </lineage>
</organism>
<dbReference type="PROSITE" id="PS50280">
    <property type="entry name" value="SET"/>
    <property type="match status" value="1"/>
</dbReference>